<reference evidence="4" key="1">
    <citation type="journal article" date="2024" name="Int. J. Syst. Evol. Microbiol.">
        <title>Brooklawnia propionicigenes sp. nov., a facultatively anaerobic, propionate-producing bacterium isolated from a methanogenic reactor treating waste from cattle farms.</title>
        <authorList>
            <person name="Akita Y."/>
            <person name="Ueki A."/>
            <person name="Tonouchi A."/>
            <person name="Sugawara Y."/>
            <person name="Honma S."/>
            <person name="Kaku N."/>
            <person name="Ueki K."/>
        </authorList>
    </citation>
    <scope>NUCLEOTIDE SEQUENCE</scope>
    <source>
        <strain evidence="4">SH051</strain>
    </source>
</reference>
<dbReference type="PANTHER" id="PTHR43046:SF16">
    <property type="entry name" value="ADP-RIBOSE PYROPHOSPHATASE YJHB-RELATED"/>
    <property type="match status" value="1"/>
</dbReference>
<dbReference type="InterPro" id="IPR015797">
    <property type="entry name" value="NUDIX_hydrolase-like_dom_sf"/>
</dbReference>
<dbReference type="KEGG" id="broo:brsh051_22960"/>
<evidence type="ECO:0000259" key="3">
    <source>
        <dbReference type="PROSITE" id="PS51462"/>
    </source>
</evidence>
<organism evidence="4 5">
    <name type="scientific">Brooklawnia propionicigenes</name>
    <dbReference type="NCBI Taxonomy" id="3041175"/>
    <lineage>
        <taxon>Bacteria</taxon>
        <taxon>Bacillati</taxon>
        <taxon>Actinomycetota</taxon>
        <taxon>Actinomycetes</taxon>
        <taxon>Propionibacteriales</taxon>
        <taxon>Propionibacteriaceae</taxon>
        <taxon>Brooklawnia</taxon>
    </lineage>
</organism>
<keyword evidence="2" id="KW-0378">Hydrolase</keyword>
<dbReference type="Proteomes" id="UP001431656">
    <property type="component" value="Chromosome"/>
</dbReference>
<feature type="domain" description="Nudix hydrolase" evidence="3">
    <location>
        <begin position="19"/>
        <end position="151"/>
    </location>
</feature>
<evidence type="ECO:0000256" key="2">
    <source>
        <dbReference type="ARBA" id="ARBA00022801"/>
    </source>
</evidence>
<keyword evidence="5" id="KW-1185">Reference proteome</keyword>
<dbReference type="EMBL" id="AP028056">
    <property type="protein sequence ID" value="BEH03015.1"/>
    <property type="molecule type" value="Genomic_DNA"/>
</dbReference>
<dbReference type="GO" id="GO:0016787">
    <property type="term" value="F:hydrolase activity"/>
    <property type="evidence" value="ECO:0007669"/>
    <property type="project" value="UniProtKB-KW"/>
</dbReference>
<dbReference type="PROSITE" id="PS51462">
    <property type="entry name" value="NUDIX"/>
    <property type="match status" value="1"/>
</dbReference>
<evidence type="ECO:0000313" key="4">
    <source>
        <dbReference type="EMBL" id="BEH03015.1"/>
    </source>
</evidence>
<name>A0AAN0KJ49_9ACTN</name>
<protein>
    <submittedName>
        <fullName evidence="4">NUDIX domain-containing protein</fullName>
    </submittedName>
</protein>
<dbReference type="RefSeq" id="WP_286265114.1">
    <property type="nucleotide sequence ID" value="NZ_AP028056.1"/>
</dbReference>
<evidence type="ECO:0000313" key="5">
    <source>
        <dbReference type="Proteomes" id="UP001431656"/>
    </source>
</evidence>
<accession>A0AAN0KJ49</accession>
<dbReference type="InterPro" id="IPR000086">
    <property type="entry name" value="NUDIX_hydrolase_dom"/>
</dbReference>
<proteinExistence type="predicted"/>
<dbReference type="CDD" id="cd18879">
    <property type="entry name" value="NUDIX_Hydrolase"/>
    <property type="match status" value="1"/>
</dbReference>
<dbReference type="Gene3D" id="3.90.79.10">
    <property type="entry name" value="Nucleoside Triphosphate Pyrophosphohydrolase"/>
    <property type="match status" value="1"/>
</dbReference>
<comment type="cofactor">
    <cofactor evidence="1">
        <name>Mg(2+)</name>
        <dbReference type="ChEBI" id="CHEBI:18420"/>
    </cofactor>
</comment>
<dbReference type="SUPFAM" id="SSF55811">
    <property type="entry name" value="Nudix"/>
    <property type="match status" value="1"/>
</dbReference>
<evidence type="ECO:0000256" key="1">
    <source>
        <dbReference type="ARBA" id="ARBA00001946"/>
    </source>
</evidence>
<dbReference type="Pfam" id="PF00293">
    <property type="entry name" value="NUDIX"/>
    <property type="match status" value="1"/>
</dbReference>
<dbReference type="PANTHER" id="PTHR43046">
    <property type="entry name" value="GDP-MANNOSE MANNOSYL HYDROLASE"/>
    <property type="match status" value="1"/>
</dbReference>
<dbReference type="AlphaFoldDB" id="A0AAN0KJ49"/>
<gene>
    <name evidence="4" type="ORF">brsh051_22960</name>
</gene>
<sequence length="163" mass="17854">MPTPDFILALRAKVGNHPLWVPGVTAVVLRPFDEPEEVLLVRRADDRTWTPVKGIMEPAESVTAAAKRECLEETGVVIEIDRLVSVAVNGPVRYANGDVTDYLDHTVRARWISGEPVVGDDESVDTGWFRLDDLPAPIPASDLARIEIAVANPRDVVLDGVPR</sequence>